<dbReference type="SUPFAM" id="SSF47954">
    <property type="entry name" value="Cyclin-like"/>
    <property type="match status" value="2"/>
</dbReference>
<dbReference type="Pfam" id="PF16899">
    <property type="entry name" value="Cyclin_C_2"/>
    <property type="match status" value="1"/>
</dbReference>
<dbReference type="Pfam" id="PF00134">
    <property type="entry name" value="Cyclin_N"/>
    <property type="match status" value="1"/>
</dbReference>
<feature type="domain" description="Cyclin-like" evidence="4">
    <location>
        <begin position="169"/>
        <end position="252"/>
    </location>
</feature>
<evidence type="ECO:0000313" key="6">
    <source>
        <dbReference type="Proteomes" id="UP000835052"/>
    </source>
</evidence>
<dbReference type="InterPro" id="IPR013763">
    <property type="entry name" value="Cyclin-like_dom"/>
</dbReference>
<evidence type="ECO:0000256" key="1">
    <source>
        <dbReference type="ARBA" id="ARBA00008638"/>
    </source>
</evidence>
<evidence type="ECO:0000259" key="4">
    <source>
        <dbReference type="SMART" id="SM00385"/>
    </source>
</evidence>
<proteinExistence type="inferred from homology"/>
<comment type="caution">
    <text evidence="5">The sequence shown here is derived from an EMBL/GenBank/DDBJ whole genome shotgun (WGS) entry which is preliminary data.</text>
</comment>
<dbReference type="InterPro" id="IPR043198">
    <property type="entry name" value="Cyclin/Ssn8"/>
</dbReference>
<organism evidence="5 6">
    <name type="scientific">Caenorhabditis auriculariae</name>
    <dbReference type="NCBI Taxonomy" id="2777116"/>
    <lineage>
        <taxon>Eukaryota</taxon>
        <taxon>Metazoa</taxon>
        <taxon>Ecdysozoa</taxon>
        <taxon>Nematoda</taxon>
        <taxon>Chromadorea</taxon>
        <taxon>Rhabditida</taxon>
        <taxon>Rhabditina</taxon>
        <taxon>Rhabditomorpha</taxon>
        <taxon>Rhabditoidea</taxon>
        <taxon>Rhabditidae</taxon>
        <taxon>Peloderinae</taxon>
        <taxon>Caenorhabditis</taxon>
    </lineage>
</organism>
<accession>A0A8S1HYE8</accession>
<sequence length="296" mass="34388">MAANFWNSSQNEQWMFDKSELMRSRSEDLKIYTEEEYAKFMIFWANYIQAICTEGSAVSNNCVKTRILVCQTATVYFKRFYTRRSFKDMDPFLVGATAIYLASKVDEMGPLSLTSLIKNVGHVLQKRWPMIAFDPSPSKNAAVYDGEFILLEIMDCCLIVYHPHRPMNIYLQDLQKEHQLKEFDQLEAQCWKVANDTLRCDVCLLFPPHIIGIACIIVGAELMNREKDIKTWLPELSVDFEKVGECVQMIFNMYKLWKAFDEREQIKALVSKLPKIAPGPNGPFFHQHYGPKISMY</sequence>
<dbReference type="GO" id="GO:0016538">
    <property type="term" value="F:cyclin-dependent protein serine/threonine kinase regulator activity"/>
    <property type="evidence" value="ECO:0007669"/>
    <property type="project" value="InterPro"/>
</dbReference>
<dbReference type="SMART" id="SM00385">
    <property type="entry name" value="CYCLIN"/>
    <property type="match status" value="2"/>
</dbReference>
<feature type="domain" description="Cyclin-like" evidence="4">
    <location>
        <begin position="46"/>
        <end position="162"/>
    </location>
</feature>
<dbReference type="Gene3D" id="1.10.472.10">
    <property type="entry name" value="Cyclin-like"/>
    <property type="match status" value="2"/>
</dbReference>
<dbReference type="GO" id="GO:0006357">
    <property type="term" value="P:regulation of transcription by RNA polymerase II"/>
    <property type="evidence" value="ECO:0007669"/>
    <property type="project" value="InterPro"/>
</dbReference>
<dbReference type="EMBL" id="CAJGYM010000237">
    <property type="protein sequence ID" value="CAD6200098.1"/>
    <property type="molecule type" value="Genomic_DNA"/>
</dbReference>
<dbReference type="AlphaFoldDB" id="A0A8S1HYE8"/>
<evidence type="ECO:0000256" key="3">
    <source>
        <dbReference type="RuleBase" id="RU000383"/>
    </source>
</evidence>
<dbReference type="InterPro" id="IPR031658">
    <property type="entry name" value="Cyclin_C_2"/>
</dbReference>
<reference evidence="5" key="1">
    <citation type="submission" date="2020-10" db="EMBL/GenBank/DDBJ databases">
        <authorList>
            <person name="Kikuchi T."/>
        </authorList>
    </citation>
    <scope>NUCLEOTIDE SEQUENCE</scope>
    <source>
        <strain evidence="5">NKZ352</strain>
    </source>
</reference>
<comment type="similarity">
    <text evidence="1">Belongs to the cyclin family. Cyclin C subfamily.</text>
</comment>
<keyword evidence="6" id="KW-1185">Reference proteome</keyword>
<dbReference type="CDD" id="cd20513">
    <property type="entry name" value="CYCLIN_CCNC_rpt1"/>
    <property type="match status" value="1"/>
</dbReference>
<dbReference type="PIRSF" id="PIRSF028758">
    <property type="entry name" value="Cyclin, C/H/G types"/>
    <property type="match status" value="1"/>
</dbReference>
<gene>
    <name evidence="5" type="ORF">CAUJ_LOCUS15997</name>
</gene>
<dbReference type="Proteomes" id="UP000835052">
    <property type="component" value="Unassembled WGS sequence"/>
</dbReference>
<name>A0A8S1HYE8_9PELO</name>
<dbReference type="InterPro" id="IPR036915">
    <property type="entry name" value="Cyclin-like_sf"/>
</dbReference>
<keyword evidence="2 3" id="KW-0195">Cyclin</keyword>
<dbReference type="CDD" id="cd20514">
    <property type="entry name" value="CYCLIN_CCNC_rpt2"/>
    <property type="match status" value="1"/>
</dbReference>
<evidence type="ECO:0000256" key="2">
    <source>
        <dbReference type="ARBA" id="ARBA00023127"/>
    </source>
</evidence>
<protein>
    <recommendedName>
        <fullName evidence="4">Cyclin-like domain-containing protein</fullName>
    </recommendedName>
</protein>
<dbReference type="PANTHER" id="PTHR10026">
    <property type="entry name" value="CYCLIN"/>
    <property type="match status" value="1"/>
</dbReference>
<dbReference type="OrthoDB" id="10266018at2759"/>
<evidence type="ECO:0000313" key="5">
    <source>
        <dbReference type="EMBL" id="CAD6200098.1"/>
    </source>
</evidence>
<dbReference type="InterPro" id="IPR006671">
    <property type="entry name" value="Cyclin_N"/>
</dbReference>